<feature type="coiled-coil region" evidence="1">
    <location>
        <begin position="147"/>
        <end position="174"/>
    </location>
</feature>
<feature type="region of interest" description="Disordered" evidence="2">
    <location>
        <begin position="116"/>
        <end position="140"/>
    </location>
</feature>
<dbReference type="AlphaFoldDB" id="A0A9W6U2X4"/>
<keyword evidence="4" id="KW-1185">Reference proteome</keyword>
<gene>
    <name evidence="3" type="ORF">Plil01_000997000</name>
</gene>
<sequence>MRVHLKIKGNTDRRKTCAAVQLGNQECDSEIGSIYIHFSYCDQRANSDVKPRAAVTMAEAALIEELSSLLGVNSYRGSSPQEKAAGGDRYSVNFDAINASCFNNGEFMLTRTTVETSTNTSGDSCQNQNLHHRSRREKESCRKRLYHQRLKKERENLRRSVHELSLQLQDLKQSRAFNEHPINESIRKTNAILQRMELKKSENEQLQLLAAVEKRAADIKKICTLVTGAPCITMDQRATVLLRDRNDPPFDISMYRGHVRRVFESYSVVDGVIQEFRTVPEGIFNTVQRRESDGEVQYFQHLNKFIQPFCFEQTQTALWKLSSLQHRQLDRNDYKGLVDPNDAIVLRFRLIQTLSTGMVASVLQRYVIHRFQECSRTVLVWKMHTEGEGLFSGMHSDGTGWVCLEHATNEDSTRILACIRHVPMAFSISKPGHQLFSDFQLLLQNSVNEDMMEVTSALDKLLLEDTLKGIDL</sequence>
<dbReference type="Proteomes" id="UP001165083">
    <property type="component" value="Unassembled WGS sequence"/>
</dbReference>
<comment type="caution">
    <text evidence="3">The sequence shown here is derived from an EMBL/GenBank/DDBJ whole genome shotgun (WGS) entry which is preliminary data.</text>
</comment>
<name>A0A9W6U2X4_9STRA</name>
<evidence type="ECO:0000313" key="3">
    <source>
        <dbReference type="EMBL" id="GMF24360.1"/>
    </source>
</evidence>
<keyword evidence="1" id="KW-0175">Coiled coil</keyword>
<dbReference type="EMBL" id="BSXW01000512">
    <property type="protein sequence ID" value="GMF24360.1"/>
    <property type="molecule type" value="Genomic_DNA"/>
</dbReference>
<evidence type="ECO:0000313" key="4">
    <source>
        <dbReference type="Proteomes" id="UP001165083"/>
    </source>
</evidence>
<organism evidence="3 4">
    <name type="scientific">Phytophthora lilii</name>
    <dbReference type="NCBI Taxonomy" id="2077276"/>
    <lineage>
        <taxon>Eukaryota</taxon>
        <taxon>Sar</taxon>
        <taxon>Stramenopiles</taxon>
        <taxon>Oomycota</taxon>
        <taxon>Peronosporomycetes</taxon>
        <taxon>Peronosporales</taxon>
        <taxon>Peronosporaceae</taxon>
        <taxon>Phytophthora</taxon>
    </lineage>
</organism>
<reference evidence="3" key="1">
    <citation type="submission" date="2023-04" db="EMBL/GenBank/DDBJ databases">
        <title>Phytophthora lilii NBRC 32176.</title>
        <authorList>
            <person name="Ichikawa N."/>
            <person name="Sato H."/>
            <person name="Tonouchi N."/>
        </authorList>
    </citation>
    <scope>NUCLEOTIDE SEQUENCE</scope>
    <source>
        <strain evidence="3">NBRC 32176</strain>
    </source>
</reference>
<evidence type="ECO:0000256" key="1">
    <source>
        <dbReference type="SAM" id="Coils"/>
    </source>
</evidence>
<proteinExistence type="predicted"/>
<dbReference type="OrthoDB" id="102950at2759"/>
<evidence type="ECO:0000256" key="2">
    <source>
        <dbReference type="SAM" id="MobiDB-lite"/>
    </source>
</evidence>
<accession>A0A9W6U2X4</accession>
<protein>
    <submittedName>
        <fullName evidence="3">Unnamed protein product</fullName>
    </submittedName>
</protein>